<dbReference type="Proteomes" id="UP001176940">
    <property type="component" value="Unassembled WGS sequence"/>
</dbReference>
<dbReference type="InterPro" id="IPR050344">
    <property type="entry name" value="Peptidase_M1_aminopeptidases"/>
</dbReference>
<dbReference type="Pfam" id="PF11838">
    <property type="entry name" value="ERAP1_C"/>
    <property type="match status" value="2"/>
</dbReference>
<proteinExistence type="inferred from homology"/>
<dbReference type="Gene3D" id="1.25.50.20">
    <property type="match status" value="1"/>
</dbReference>
<evidence type="ECO:0000313" key="4">
    <source>
        <dbReference type="Proteomes" id="UP001176940"/>
    </source>
</evidence>
<dbReference type="PANTHER" id="PTHR11533">
    <property type="entry name" value="PROTEASE M1 ZINC METALLOPROTEASE"/>
    <property type="match status" value="1"/>
</dbReference>
<sequence>MQLGCPTHYGTCLFLTHLDLVKDSPVFSVFLLNETQHTIVLPSEPAWLKFNVKMTGYYIVDYGPEGWDVLITQLRSNHTVFTASDRANLIHDIFSLSGVGKVSLSKAFDLLTYIENEVDTAPIRQALHQIHNIQSLLAKQGFDFPAAQLMERRSLLLDLACTYGDATCISTATELFNTWRTNGTRLPTAVTKIVFKVGALTDDGWGFLYQMYSTSPSEAEKIKMLEGLACTENGKQLQWLMYASLHGDGIKSQDFPIVIRLISKNVPGFLLAWNFVKQNWNVITQKFVPGSFPIQSIVAKTTAHFGTEVYLNEVIHFFNSTEGKSREMWCVKEAIETIKLNVQWINKNRDNLTWL</sequence>
<protein>
    <recommendedName>
        <fullName evidence="2">ERAP1-like C-terminal domain-containing protein</fullName>
    </recommendedName>
</protein>
<accession>A0ABN9LTJ6</accession>
<comment type="similarity">
    <text evidence="1">Belongs to the peptidase M1 family.</text>
</comment>
<comment type="caution">
    <text evidence="3">The sequence shown here is derived from an EMBL/GenBank/DDBJ whole genome shotgun (WGS) entry which is preliminary data.</text>
</comment>
<gene>
    <name evidence="3" type="ORF">RIMI_LOCUS12997232</name>
</gene>
<evidence type="ECO:0000256" key="1">
    <source>
        <dbReference type="ARBA" id="ARBA00010136"/>
    </source>
</evidence>
<dbReference type="InterPro" id="IPR024571">
    <property type="entry name" value="ERAP1-like_C_dom"/>
</dbReference>
<dbReference type="PANTHER" id="PTHR11533:SF42">
    <property type="entry name" value="LEUCYL-CYSTINYL AMINOPEPTIDASE"/>
    <property type="match status" value="1"/>
</dbReference>
<feature type="domain" description="ERAP1-like C-terminal" evidence="2">
    <location>
        <begin position="151"/>
        <end position="339"/>
    </location>
</feature>
<name>A0ABN9LTJ6_9NEOB</name>
<reference evidence="3" key="1">
    <citation type="submission" date="2023-07" db="EMBL/GenBank/DDBJ databases">
        <authorList>
            <person name="Stuckert A."/>
        </authorList>
    </citation>
    <scope>NUCLEOTIDE SEQUENCE</scope>
</reference>
<keyword evidence="4" id="KW-1185">Reference proteome</keyword>
<evidence type="ECO:0000313" key="3">
    <source>
        <dbReference type="EMBL" id="CAJ0950368.1"/>
    </source>
</evidence>
<dbReference type="EMBL" id="CAUEEQ010031580">
    <property type="protein sequence ID" value="CAJ0950368.1"/>
    <property type="molecule type" value="Genomic_DNA"/>
</dbReference>
<dbReference type="Gene3D" id="2.60.40.1910">
    <property type="match status" value="1"/>
</dbReference>
<feature type="domain" description="ERAP1-like C-terminal" evidence="2">
    <location>
        <begin position="47"/>
        <end position="138"/>
    </location>
</feature>
<organism evidence="3 4">
    <name type="scientific">Ranitomeya imitator</name>
    <name type="common">mimic poison frog</name>
    <dbReference type="NCBI Taxonomy" id="111125"/>
    <lineage>
        <taxon>Eukaryota</taxon>
        <taxon>Metazoa</taxon>
        <taxon>Chordata</taxon>
        <taxon>Craniata</taxon>
        <taxon>Vertebrata</taxon>
        <taxon>Euteleostomi</taxon>
        <taxon>Amphibia</taxon>
        <taxon>Batrachia</taxon>
        <taxon>Anura</taxon>
        <taxon>Neobatrachia</taxon>
        <taxon>Hyloidea</taxon>
        <taxon>Dendrobatidae</taxon>
        <taxon>Dendrobatinae</taxon>
        <taxon>Ranitomeya</taxon>
    </lineage>
</organism>
<evidence type="ECO:0000259" key="2">
    <source>
        <dbReference type="Pfam" id="PF11838"/>
    </source>
</evidence>